<evidence type="ECO:0000256" key="3">
    <source>
        <dbReference type="ARBA" id="ARBA00022989"/>
    </source>
</evidence>
<dbReference type="PANTHER" id="PTHR43847">
    <property type="entry name" value="BLL3993 PROTEIN"/>
    <property type="match status" value="1"/>
</dbReference>
<evidence type="ECO:0000256" key="2">
    <source>
        <dbReference type="ARBA" id="ARBA00022692"/>
    </source>
</evidence>
<evidence type="ECO:0000313" key="7">
    <source>
        <dbReference type="Proteomes" id="UP000215137"/>
    </source>
</evidence>
<dbReference type="PANTHER" id="PTHR43847:SF1">
    <property type="entry name" value="BLL3993 PROTEIN"/>
    <property type="match status" value="1"/>
</dbReference>
<reference evidence="6 7" key="1">
    <citation type="submission" date="2017-08" db="EMBL/GenBank/DDBJ databases">
        <title>Complete Genome Sequence of Bacillus kochii Oregon-R-modENCODE STRAIN BDGP4, isolated from Drosophila melanogaster gut.</title>
        <authorList>
            <person name="Wan K.H."/>
            <person name="Yu C."/>
            <person name="Park S."/>
            <person name="Hammonds A.S."/>
            <person name="Booth B.W."/>
            <person name="Celniker S.E."/>
        </authorList>
    </citation>
    <scope>NUCLEOTIDE SEQUENCE [LARGE SCALE GENOMIC DNA]</scope>
    <source>
        <strain evidence="6 7">BDGP4</strain>
    </source>
</reference>
<keyword evidence="3 5" id="KW-1133">Transmembrane helix</keyword>
<keyword evidence="4 5" id="KW-0472">Membrane</keyword>
<feature type="transmembrane region" description="Helical" evidence="5">
    <location>
        <begin position="68"/>
        <end position="86"/>
    </location>
</feature>
<dbReference type="OrthoDB" id="7203053at2"/>
<sequence length="183" mass="21632">MFFYFLLFVISQRCIELIVARFNEDWMKKRGGIEFGQSHYPLIVMVHSLFFIVLTVEVIVFGKGLSPYWYYLLPLFILTQVIRIWALSSLGRFWNTKIIVLPKAKVVTKGPYRWLKHPNYTVVAMEFLIMPLLFQAYYTALVFTLLNFFILAIRIPVEEEALKALTKYEEAFPMKRDEEIGKI</sequence>
<dbReference type="AlphaFoldDB" id="A0A248TME5"/>
<organism evidence="6 7">
    <name type="scientific">Cytobacillus kochii</name>
    <dbReference type="NCBI Taxonomy" id="859143"/>
    <lineage>
        <taxon>Bacteria</taxon>
        <taxon>Bacillati</taxon>
        <taxon>Bacillota</taxon>
        <taxon>Bacilli</taxon>
        <taxon>Bacillales</taxon>
        <taxon>Bacillaceae</taxon>
        <taxon>Cytobacillus</taxon>
    </lineage>
</organism>
<gene>
    <name evidence="6" type="ORF">CKF48_19270</name>
</gene>
<feature type="transmembrane region" description="Helical" evidence="5">
    <location>
        <begin position="136"/>
        <end position="157"/>
    </location>
</feature>
<protein>
    <recommendedName>
        <fullName evidence="8">Isoprenylcysteine carboxyl methyltransferase</fullName>
    </recommendedName>
</protein>
<name>A0A248TME5_9BACI</name>
<proteinExistence type="predicted"/>
<dbReference type="InterPro" id="IPR007269">
    <property type="entry name" value="ICMT_MeTrfase"/>
</dbReference>
<feature type="transmembrane region" description="Helical" evidence="5">
    <location>
        <begin position="38"/>
        <end position="61"/>
    </location>
</feature>
<dbReference type="KEGG" id="bko:CKF48_19270"/>
<dbReference type="RefSeq" id="WP_095372824.1">
    <property type="nucleotide sequence ID" value="NZ_CP022983.1"/>
</dbReference>
<evidence type="ECO:0000256" key="5">
    <source>
        <dbReference type="SAM" id="Phobius"/>
    </source>
</evidence>
<evidence type="ECO:0000256" key="1">
    <source>
        <dbReference type="ARBA" id="ARBA00004141"/>
    </source>
</evidence>
<dbReference type="GO" id="GO:0004671">
    <property type="term" value="F:protein C-terminal S-isoprenylcysteine carboxyl O-methyltransferase activity"/>
    <property type="evidence" value="ECO:0007669"/>
    <property type="project" value="InterPro"/>
</dbReference>
<dbReference type="Pfam" id="PF04140">
    <property type="entry name" value="ICMT"/>
    <property type="match status" value="1"/>
</dbReference>
<dbReference type="EMBL" id="CP022983">
    <property type="protein sequence ID" value="ASV69260.1"/>
    <property type="molecule type" value="Genomic_DNA"/>
</dbReference>
<dbReference type="GO" id="GO:0016020">
    <property type="term" value="C:membrane"/>
    <property type="evidence" value="ECO:0007669"/>
    <property type="project" value="UniProtKB-SubCell"/>
</dbReference>
<comment type="subcellular location">
    <subcellularLocation>
        <location evidence="1">Membrane</location>
        <topology evidence="1">Multi-pass membrane protein</topology>
    </subcellularLocation>
</comment>
<evidence type="ECO:0000313" key="6">
    <source>
        <dbReference type="EMBL" id="ASV69260.1"/>
    </source>
</evidence>
<evidence type="ECO:0000256" key="4">
    <source>
        <dbReference type="ARBA" id="ARBA00023136"/>
    </source>
</evidence>
<dbReference type="Gene3D" id="1.20.120.1630">
    <property type="match status" value="1"/>
</dbReference>
<keyword evidence="2 5" id="KW-0812">Transmembrane</keyword>
<keyword evidence="7" id="KW-1185">Reference proteome</keyword>
<evidence type="ECO:0008006" key="8">
    <source>
        <dbReference type="Google" id="ProtNLM"/>
    </source>
</evidence>
<dbReference type="Proteomes" id="UP000215137">
    <property type="component" value="Chromosome"/>
</dbReference>
<dbReference type="InterPro" id="IPR052527">
    <property type="entry name" value="Metal_cation-efflux_comp"/>
</dbReference>
<accession>A0A248TME5</accession>